<sequence length="84" mass="9975">MIMGNADIIIQTIRAKENEEVNNVEVWMKNLQKYFSGEVKLFEQTYSITYPCVLKRGRKRIRARIDLDHKIIYDLKGQIIKKCN</sequence>
<protein>
    <submittedName>
        <fullName evidence="1">Phage protein</fullName>
    </submittedName>
</protein>
<organism evidence="1 2">
    <name type="scientific">Clostridium cochlearium</name>
    <dbReference type="NCBI Taxonomy" id="1494"/>
    <lineage>
        <taxon>Bacteria</taxon>
        <taxon>Bacillati</taxon>
        <taxon>Bacillota</taxon>
        <taxon>Clostridia</taxon>
        <taxon>Eubacteriales</taxon>
        <taxon>Clostridiaceae</taxon>
        <taxon>Clostridium</taxon>
    </lineage>
</organism>
<name>A0A2X2WBJ6_CLOCO</name>
<dbReference type="Proteomes" id="UP000250223">
    <property type="component" value="Unassembled WGS sequence"/>
</dbReference>
<reference evidence="1 2" key="1">
    <citation type="submission" date="2018-06" db="EMBL/GenBank/DDBJ databases">
        <authorList>
            <consortium name="Pathogen Informatics"/>
            <person name="Doyle S."/>
        </authorList>
    </citation>
    <scope>NUCLEOTIDE SEQUENCE [LARGE SCALE GENOMIC DNA]</scope>
    <source>
        <strain evidence="1 2">NCTC13028</strain>
    </source>
</reference>
<proteinExistence type="predicted"/>
<evidence type="ECO:0000313" key="2">
    <source>
        <dbReference type="Proteomes" id="UP000250223"/>
    </source>
</evidence>
<gene>
    <name evidence="1" type="ORF">NCTC13028_00408</name>
</gene>
<evidence type="ECO:0000313" key="1">
    <source>
        <dbReference type="EMBL" id="SQB33415.1"/>
    </source>
</evidence>
<dbReference type="EMBL" id="UAWC01000001">
    <property type="protein sequence ID" value="SQB33415.1"/>
    <property type="molecule type" value="Genomic_DNA"/>
</dbReference>
<accession>A0A2X2WBJ6</accession>
<dbReference type="AlphaFoldDB" id="A0A2X2WBJ6"/>